<accession>A0A2S9YDT6</accession>
<keyword evidence="2" id="KW-1185">Reference proteome</keyword>
<proteinExistence type="predicted"/>
<protein>
    <submittedName>
        <fullName evidence="1">Uncharacterized protein</fullName>
    </submittedName>
</protein>
<gene>
    <name evidence="1" type="ORF">ENSA5_17240</name>
</gene>
<comment type="caution">
    <text evidence="1">The sequence shown here is derived from an EMBL/GenBank/DDBJ whole genome shotgun (WGS) entry which is preliminary data.</text>
</comment>
<sequence length="86" mass="8871">MPLAAKHFDIIIGVDVHIVQPPGTVPPAPVPHPFVGIVFDPFDYIPLLGSTVTVNGLPRAQAGSAGLPIPSHIPIGGVFVRPPGNV</sequence>
<dbReference type="RefSeq" id="WP_106391177.1">
    <property type="nucleotide sequence ID" value="NZ_PVNK01000096.1"/>
</dbReference>
<reference evidence="1 2" key="1">
    <citation type="submission" date="2018-03" db="EMBL/GenBank/DDBJ databases">
        <title>Draft Genome Sequences of the Obligatory Marine Myxobacteria Enhygromyxa salina SWB005.</title>
        <authorList>
            <person name="Poehlein A."/>
            <person name="Moghaddam J.A."/>
            <person name="Harms H."/>
            <person name="Alanjari M."/>
            <person name="Koenig G.M."/>
            <person name="Daniel R."/>
            <person name="Schaeberle T.F."/>
        </authorList>
    </citation>
    <scope>NUCLEOTIDE SEQUENCE [LARGE SCALE GENOMIC DNA]</scope>
    <source>
        <strain evidence="1 2">SWB005</strain>
    </source>
</reference>
<dbReference type="AlphaFoldDB" id="A0A2S9YDT6"/>
<dbReference type="CDD" id="cd14740">
    <property type="entry name" value="PAAR_4"/>
    <property type="match status" value="1"/>
</dbReference>
<name>A0A2S9YDT6_9BACT</name>
<organism evidence="1 2">
    <name type="scientific">Enhygromyxa salina</name>
    <dbReference type="NCBI Taxonomy" id="215803"/>
    <lineage>
        <taxon>Bacteria</taxon>
        <taxon>Pseudomonadati</taxon>
        <taxon>Myxococcota</taxon>
        <taxon>Polyangia</taxon>
        <taxon>Nannocystales</taxon>
        <taxon>Nannocystaceae</taxon>
        <taxon>Enhygromyxa</taxon>
    </lineage>
</organism>
<evidence type="ECO:0000313" key="1">
    <source>
        <dbReference type="EMBL" id="PRQ03287.1"/>
    </source>
</evidence>
<dbReference type="Proteomes" id="UP000237968">
    <property type="component" value="Unassembled WGS sequence"/>
</dbReference>
<dbReference type="EMBL" id="PVNK01000096">
    <property type="protein sequence ID" value="PRQ03287.1"/>
    <property type="molecule type" value="Genomic_DNA"/>
</dbReference>
<dbReference type="OrthoDB" id="9807902at2"/>
<evidence type="ECO:0000313" key="2">
    <source>
        <dbReference type="Proteomes" id="UP000237968"/>
    </source>
</evidence>